<keyword evidence="1" id="KW-0472">Membrane</keyword>
<feature type="transmembrane region" description="Helical" evidence="1">
    <location>
        <begin position="84"/>
        <end position="105"/>
    </location>
</feature>
<dbReference type="OrthoDB" id="5954308at2759"/>
<dbReference type="Proteomes" id="UP000799537">
    <property type="component" value="Unassembled WGS sequence"/>
</dbReference>
<accession>A0A6A6CGG0</accession>
<dbReference type="AlphaFoldDB" id="A0A6A6CGG0"/>
<keyword evidence="1" id="KW-0812">Transmembrane</keyword>
<proteinExistence type="predicted"/>
<protein>
    <recommendedName>
        <fullName evidence="4">DUF1772 domain-containing protein</fullName>
    </recommendedName>
</protein>
<dbReference type="InterPro" id="IPR013901">
    <property type="entry name" value="Anthrone_oxy"/>
</dbReference>
<keyword evidence="3" id="KW-1185">Reference proteome</keyword>
<sequence>MASKHLTQASIFLAPATSLFMAGYSFAASQNTLPHLFALRPQTSIPIFTRVFHDGGKIAIPASLISGLMSLYVALWCTSSRQRVLFTLAGLCAWATAPWTGFVMWPGIKRLMEMEGDERAMEKSEQTLEHVQLLRAWVRGNWVRTGAYAVSGGLGLWAAVWG</sequence>
<dbReference type="EMBL" id="ML993602">
    <property type="protein sequence ID" value="KAF2164759.1"/>
    <property type="molecule type" value="Genomic_DNA"/>
</dbReference>
<gene>
    <name evidence="2" type="ORF">M409DRAFT_24664</name>
</gene>
<dbReference type="RefSeq" id="XP_033665648.1">
    <property type="nucleotide sequence ID" value="XM_033807333.1"/>
</dbReference>
<evidence type="ECO:0000313" key="3">
    <source>
        <dbReference type="Proteomes" id="UP000799537"/>
    </source>
</evidence>
<organism evidence="2 3">
    <name type="scientific">Zasmidium cellare ATCC 36951</name>
    <dbReference type="NCBI Taxonomy" id="1080233"/>
    <lineage>
        <taxon>Eukaryota</taxon>
        <taxon>Fungi</taxon>
        <taxon>Dikarya</taxon>
        <taxon>Ascomycota</taxon>
        <taxon>Pezizomycotina</taxon>
        <taxon>Dothideomycetes</taxon>
        <taxon>Dothideomycetidae</taxon>
        <taxon>Mycosphaerellales</taxon>
        <taxon>Mycosphaerellaceae</taxon>
        <taxon>Zasmidium</taxon>
    </lineage>
</organism>
<dbReference type="GeneID" id="54560605"/>
<evidence type="ECO:0000313" key="2">
    <source>
        <dbReference type="EMBL" id="KAF2164759.1"/>
    </source>
</evidence>
<evidence type="ECO:0008006" key="4">
    <source>
        <dbReference type="Google" id="ProtNLM"/>
    </source>
</evidence>
<keyword evidence="1" id="KW-1133">Transmembrane helix</keyword>
<reference evidence="2" key="1">
    <citation type="journal article" date="2020" name="Stud. Mycol.">
        <title>101 Dothideomycetes genomes: a test case for predicting lifestyles and emergence of pathogens.</title>
        <authorList>
            <person name="Haridas S."/>
            <person name="Albert R."/>
            <person name="Binder M."/>
            <person name="Bloem J."/>
            <person name="Labutti K."/>
            <person name="Salamov A."/>
            <person name="Andreopoulos B."/>
            <person name="Baker S."/>
            <person name="Barry K."/>
            <person name="Bills G."/>
            <person name="Bluhm B."/>
            <person name="Cannon C."/>
            <person name="Castanera R."/>
            <person name="Culley D."/>
            <person name="Daum C."/>
            <person name="Ezra D."/>
            <person name="Gonzalez J."/>
            <person name="Henrissat B."/>
            <person name="Kuo A."/>
            <person name="Liang C."/>
            <person name="Lipzen A."/>
            <person name="Lutzoni F."/>
            <person name="Magnuson J."/>
            <person name="Mondo S."/>
            <person name="Nolan M."/>
            <person name="Ohm R."/>
            <person name="Pangilinan J."/>
            <person name="Park H.-J."/>
            <person name="Ramirez L."/>
            <person name="Alfaro M."/>
            <person name="Sun H."/>
            <person name="Tritt A."/>
            <person name="Yoshinaga Y."/>
            <person name="Zwiers L.-H."/>
            <person name="Turgeon B."/>
            <person name="Goodwin S."/>
            <person name="Spatafora J."/>
            <person name="Crous P."/>
            <person name="Grigoriev I."/>
        </authorList>
    </citation>
    <scope>NUCLEOTIDE SEQUENCE</scope>
    <source>
        <strain evidence="2">ATCC 36951</strain>
    </source>
</reference>
<evidence type="ECO:0000256" key="1">
    <source>
        <dbReference type="SAM" id="Phobius"/>
    </source>
</evidence>
<feature type="transmembrane region" description="Helical" evidence="1">
    <location>
        <begin position="58"/>
        <end position="77"/>
    </location>
</feature>
<name>A0A6A6CGG0_ZASCE</name>
<dbReference type="Pfam" id="PF08592">
    <property type="entry name" value="Anthrone_oxy"/>
    <property type="match status" value="1"/>
</dbReference>